<keyword evidence="1" id="KW-0472">Membrane</keyword>
<evidence type="ECO:0000256" key="1">
    <source>
        <dbReference type="SAM" id="Phobius"/>
    </source>
</evidence>
<comment type="caution">
    <text evidence="2">The sequence shown here is derived from an EMBL/GenBank/DDBJ whole genome shotgun (WGS) entry which is preliminary data.</text>
</comment>
<dbReference type="Gene3D" id="2.60.320.10">
    <property type="entry name" value="N-utilization substance G protein NusG, insert domain"/>
    <property type="match status" value="1"/>
</dbReference>
<evidence type="ECO:0000313" key="3">
    <source>
        <dbReference type="Proteomes" id="UP000700908"/>
    </source>
</evidence>
<dbReference type="Proteomes" id="UP000700908">
    <property type="component" value="Unassembled WGS sequence"/>
</dbReference>
<keyword evidence="1" id="KW-1133">Transmembrane helix</keyword>
<accession>A0ABS7MJA1</accession>
<organism evidence="2 3">
    <name type="scientific">Collinsella ureilytica</name>
    <dbReference type="NCBI Taxonomy" id="2869515"/>
    <lineage>
        <taxon>Bacteria</taxon>
        <taxon>Bacillati</taxon>
        <taxon>Actinomycetota</taxon>
        <taxon>Coriobacteriia</taxon>
        <taxon>Coriobacteriales</taxon>
        <taxon>Coriobacteriaceae</taxon>
        <taxon>Collinsella</taxon>
    </lineage>
</organism>
<protein>
    <submittedName>
        <fullName evidence="2">NusG domain II-containing protein</fullName>
    </submittedName>
</protein>
<dbReference type="InterPro" id="IPR038690">
    <property type="entry name" value="NusG_2_sf"/>
</dbReference>
<dbReference type="RefSeq" id="WP_222199158.1">
    <property type="nucleotide sequence ID" value="NZ_JAIMFO010000005.1"/>
</dbReference>
<keyword evidence="1" id="KW-0812">Transmembrane</keyword>
<gene>
    <name evidence="2" type="ORF">K6V98_03595</name>
</gene>
<dbReference type="Pfam" id="PF07009">
    <property type="entry name" value="NusG_II"/>
    <property type="match status" value="1"/>
</dbReference>
<evidence type="ECO:0000313" key="2">
    <source>
        <dbReference type="EMBL" id="MBY4797441.1"/>
    </source>
</evidence>
<name>A0ABS7MJA1_9ACTN</name>
<dbReference type="EMBL" id="JAIMFO010000005">
    <property type="protein sequence ID" value="MBY4797441.1"/>
    <property type="molecule type" value="Genomic_DNA"/>
</dbReference>
<proteinExistence type="predicted"/>
<feature type="transmembrane region" description="Helical" evidence="1">
    <location>
        <begin position="7"/>
        <end position="25"/>
    </location>
</feature>
<keyword evidence="3" id="KW-1185">Reference proteome</keyword>
<sequence length="145" mass="15460">MKRGDRILIILIAGVLAVALLWIAAEKSSRSPSASSNPSTPIVVTQTKAGFYQVNSLDEDIEFTVEAPGTGSGRDALHSENTISIHHGEVRVTEANCANQVCVEHTAIHEPGEQIVCLPHGLVVQIANNEADIAKLSSTQNNKPE</sequence>
<reference evidence="2 3" key="1">
    <citation type="submission" date="2021-08" db="EMBL/GenBank/DDBJ databases">
        <title>Collinsella faecalis sp. nov. isolated from swine faeces.</title>
        <authorList>
            <person name="Oh B.S."/>
            <person name="Lee J.H."/>
        </authorList>
    </citation>
    <scope>NUCLEOTIDE SEQUENCE [LARGE SCALE GENOMIC DNA]</scope>
    <source>
        <strain evidence="2 3">AGMB00827</strain>
    </source>
</reference>